<reference evidence="1" key="1">
    <citation type="submission" date="2023-01" db="EMBL/GenBank/DDBJ databases">
        <title>Exploring GABA producing Bacteroides strains toward improving mental health.</title>
        <authorList>
            <person name="Yousuf B."/>
            <person name="Bouhlel N.E."/>
            <person name="Mottawea W."/>
            <person name="Hammami R."/>
        </authorList>
    </citation>
    <scope>NUCLEOTIDE SEQUENCE</scope>
    <source>
        <strain evidence="1">UO.H1047</strain>
    </source>
</reference>
<gene>
    <name evidence="1" type="ORF">PQG89_10585</name>
</gene>
<evidence type="ECO:0008006" key="3">
    <source>
        <dbReference type="Google" id="ProtNLM"/>
    </source>
</evidence>
<dbReference type="Gene3D" id="3.40.630.30">
    <property type="match status" value="1"/>
</dbReference>
<dbReference type="SUPFAM" id="SSF55729">
    <property type="entry name" value="Acyl-CoA N-acyltransferases (Nat)"/>
    <property type="match status" value="1"/>
</dbReference>
<evidence type="ECO:0000313" key="1">
    <source>
        <dbReference type="EMBL" id="MDC7149869.1"/>
    </source>
</evidence>
<dbReference type="EMBL" id="JAQPYX010000085">
    <property type="protein sequence ID" value="MDC7149869.1"/>
    <property type="molecule type" value="Genomic_DNA"/>
</dbReference>
<evidence type="ECO:0000313" key="2">
    <source>
        <dbReference type="Proteomes" id="UP001213646"/>
    </source>
</evidence>
<protein>
    <recommendedName>
        <fullName evidence="3">N-acetyltransferase domain-containing protein</fullName>
    </recommendedName>
</protein>
<name>A0AAW6I2D3_9BACT</name>
<accession>A0AAW6I2D3</accession>
<proteinExistence type="predicted"/>
<comment type="caution">
    <text evidence="1">The sequence shown here is derived from an EMBL/GenBank/DDBJ whole genome shotgun (WGS) entry which is preliminary data.</text>
</comment>
<dbReference type="InterPro" id="IPR016181">
    <property type="entry name" value="Acyl_CoA_acyltransferase"/>
</dbReference>
<dbReference type="AlphaFoldDB" id="A0AAW6I2D3"/>
<sequence length="166" mass="19549">MEKVLTSGILEVKNNTGYIIRKLTFDDFLKGDASYFTKIKLADIKKRLIDKTYIPYGIVINNKLAYSAWISLDKLPLPYNFELKLNEDEGALLDDYCMPEFRRRGLHSYVLNFRLNQLYKYGKKRSIVVILTSNYPALKAETKVGFKTKKKFIIFKIFNKKTIRWK</sequence>
<dbReference type="GeneID" id="93408457"/>
<organism evidence="1 2">
    <name type="scientific">Parabacteroides johnsonii</name>
    <dbReference type="NCBI Taxonomy" id="387661"/>
    <lineage>
        <taxon>Bacteria</taxon>
        <taxon>Pseudomonadati</taxon>
        <taxon>Bacteroidota</taxon>
        <taxon>Bacteroidia</taxon>
        <taxon>Bacteroidales</taxon>
        <taxon>Tannerellaceae</taxon>
        <taxon>Parabacteroides</taxon>
    </lineage>
</organism>
<dbReference type="Proteomes" id="UP001213646">
    <property type="component" value="Unassembled WGS sequence"/>
</dbReference>
<dbReference type="RefSeq" id="WP_129650056.1">
    <property type="nucleotide sequence ID" value="NZ_CAJLBM010000049.1"/>
</dbReference>